<sequence>NLSGISNNRIVSFNLSDIGEGISEVIIKEWFVNIGDHVQQFDNICEVQSDKASVTITSRYDGEIKKIYYNVDDTAKVGQPLIDILIESDDSSTAESEPEKPKIIVMSVDDDGKQSENSSSNDNSQDYLGGGGNGGKIITTPAVRRIAMEHKVNLNNINGTGKDGRILKEDVLEYLERISQQKQQESQPAMDENVSSAKTDQTTKTAKMEKLPKIPIDQQQNRIEPFSSITKGMVKTMTKSLNVPHFGLSEEIDLTRLVELRPEMRKISEDKNVQISFMPFFIKSASLALNEYPILNSKIDLLNEKIIYQYSHNIGVAMDTKQGLLVPNIKNVNQMTILDIAMELNRLQQLGQKGQLGMDDLSGGTFTLSNIGS</sequence>
<dbReference type="PANTHER" id="PTHR43178">
    <property type="entry name" value="DIHYDROLIPOAMIDE ACETYLTRANSFERASE COMPONENT OF PYRUVATE DEHYDROGENASE COMPLEX"/>
    <property type="match status" value="1"/>
</dbReference>
<dbReference type="PROSITE" id="PS51826">
    <property type="entry name" value="PSBD"/>
    <property type="match status" value="1"/>
</dbReference>
<dbReference type="Gene3D" id="3.30.559.10">
    <property type="entry name" value="Chloramphenicol acetyltransferase-like domain"/>
    <property type="match status" value="1"/>
</dbReference>
<keyword evidence="6" id="KW-0809">Transit peptide</keyword>
<evidence type="ECO:0000256" key="1">
    <source>
        <dbReference type="ARBA" id="ARBA00001938"/>
    </source>
</evidence>
<dbReference type="CDD" id="cd06849">
    <property type="entry name" value="lipoyl_domain"/>
    <property type="match status" value="1"/>
</dbReference>
<dbReference type="InterPro" id="IPR036625">
    <property type="entry name" value="E3-bd_dom_sf"/>
</dbReference>
<dbReference type="GO" id="GO:0031405">
    <property type="term" value="F:lipoic acid binding"/>
    <property type="evidence" value="ECO:0007669"/>
    <property type="project" value="TreeGrafter"/>
</dbReference>
<dbReference type="PROSITE" id="PS00189">
    <property type="entry name" value="LIPOYL"/>
    <property type="match status" value="1"/>
</dbReference>
<dbReference type="Pfam" id="PF00198">
    <property type="entry name" value="2-oxoacid_dh"/>
    <property type="match status" value="1"/>
</dbReference>
<feature type="non-terminal residue" evidence="14">
    <location>
        <position position="373"/>
    </location>
</feature>
<evidence type="ECO:0000259" key="13">
    <source>
        <dbReference type="PROSITE" id="PS51826"/>
    </source>
</evidence>
<dbReference type="SUPFAM" id="SSF47005">
    <property type="entry name" value="Peripheral subunit-binding domain of 2-oxo acid dehydrogenase complex"/>
    <property type="match status" value="1"/>
</dbReference>
<gene>
    <name evidence="14" type="ORF">BLA29_006341</name>
</gene>
<comment type="subcellular location">
    <subcellularLocation>
        <location evidence="2">Mitochondrion matrix</location>
    </subcellularLocation>
</comment>
<evidence type="ECO:0000256" key="9">
    <source>
        <dbReference type="ARBA" id="ARBA00051775"/>
    </source>
</evidence>
<protein>
    <recommendedName>
        <fullName evidence="10">Dihydrolipoamide acetyltransferase component of pyruvate dehydrogenase complex</fullName>
        <ecNumber evidence="10">2.3.1.-</ecNumber>
    </recommendedName>
</protein>
<comment type="cofactor">
    <cofactor evidence="1 10">
        <name>(R)-lipoate</name>
        <dbReference type="ChEBI" id="CHEBI:83088"/>
    </cofactor>
</comment>
<comment type="caution">
    <text evidence="14">The sequence shown here is derived from an EMBL/GenBank/DDBJ whole genome shotgun (WGS) entry which is preliminary data.</text>
</comment>
<dbReference type="InterPro" id="IPR011053">
    <property type="entry name" value="Single_hybrid_motif"/>
</dbReference>
<feature type="region of interest" description="Disordered" evidence="11">
    <location>
        <begin position="110"/>
        <end position="134"/>
    </location>
</feature>
<feature type="domain" description="Lipoyl-binding" evidence="12">
    <location>
        <begin position="10"/>
        <end position="85"/>
    </location>
</feature>
<dbReference type="GO" id="GO:0043754">
    <property type="term" value="F:dihydrolipoamide branched chain acyltransferase activity"/>
    <property type="evidence" value="ECO:0007669"/>
    <property type="project" value="UniProtKB-EC"/>
</dbReference>
<dbReference type="GO" id="GO:0005759">
    <property type="term" value="C:mitochondrial matrix"/>
    <property type="evidence" value="ECO:0007669"/>
    <property type="project" value="UniProtKB-SubCell"/>
</dbReference>
<dbReference type="OrthoDB" id="202158at2759"/>
<name>A0A1Y3AMP7_EURMA</name>
<dbReference type="GO" id="GO:0016407">
    <property type="term" value="F:acetyltransferase activity"/>
    <property type="evidence" value="ECO:0007669"/>
    <property type="project" value="TreeGrafter"/>
</dbReference>
<feature type="non-terminal residue" evidence="14">
    <location>
        <position position="1"/>
    </location>
</feature>
<dbReference type="InterPro" id="IPR001078">
    <property type="entry name" value="2-oxoacid_DH_actylTfrase"/>
</dbReference>
<feature type="compositionally biased region" description="Polar residues" evidence="11">
    <location>
        <begin position="180"/>
        <end position="205"/>
    </location>
</feature>
<dbReference type="Proteomes" id="UP000194236">
    <property type="component" value="Unassembled WGS sequence"/>
</dbReference>
<keyword evidence="4 10" id="KW-0808">Transferase</keyword>
<keyword evidence="8 10" id="KW-0012">Acyltransferase</keyword>
<dbReference type="SUPFAM" id="SSF51230">
    <property type="entry name" value="Single hybrid motif"/>
    <property type="match status" value="1"/>
</dbReference>
<dbReference type="Pfam" id="PF00364">
    <property type="entry name" value="Biotin_lipoyl"/>
    <property type="match status" value="1"/>
</dbReference>
<comment type="catalytic activity">
    <reaction evidence="9">
        <text>N(6)-[(R)-dihydrolipoyl]-L-lysyl-[protein] + 2-methylpropanoyl-CoA = N(6)-[(R)-S(8)-2-methylpropanoyldihydrolipoyl]-L-lysyl-[protein] + CoA</text>
        <dbReference type="Rhea" id="RHEA:18865"/>
        <dbReference type="Rhea" id="RHEA-COMP:10475"/>
        <dbReference type="Rhea" id="RHEA-COMP:10497"/>
        <dbReference type="ChEBI" id="CHEBI:57287"/>
        <dbReference type="ChEBI" id="CHEBI:57338"/>
        <dbReference type="ChEBI" id="CHEBI:83100"/>
        <dbReference type="ChEBI" id="CHEBI:83142"/>
        <dbReference type="EC" id="2.3.1.168"/>
    </reaction>
    <physiologicalReaction direction="left-to-right" evidence="9">
        <dbReference type="Rhea" id="RHEA:18866"/>
    </physiologicalReaction>
</comment>
<dbReference type="GO" id="GO:0005829">
    <property type="term" value="C:cytosol"/>
    <property type="evidence" value="ECO:0007669"/>
    <property type="project" value="UniProtKB-ARBA"/>
</dbReference>
<evidence type="ECO:0000256" key="8">
    <source>
        <dbReference type="ARBA" id="ARBA00023315"/>
    </source>
</evidence>
<dbReference type="PANTHER" id="PTHR43178:SF5">
    <property type="entry name" value="LIPOAMIDE ACYLTRANSFERASE COMPONENT OF BRANCHED-CHAIN ALPHA-KETO ACID DEHYDROGENASE COMPLEX, MITOCHONDRIAL"/>
    <property type="match status" value="1"/>
</dbReference>
<evidence type="ECO:0000256" key="10">
    <source>
        <dbReference type="RuleBase" id="RU003423"/>
    </source>
</evidence>
<keyword evidence="15" id="KW-1185">Reference proteome</keyword>
<organism evidence="14 15">
    <name type="scientific">Euroglyphus maynei</name>
    <name type="common">Mayne's house dust mite</name>
    <dbReference type="NCBI Taxonomy" id="6958"/>
    <lineage>
        <taxon>Eukaryota</taxon>
        <taxon>Metazoa</taxon>
        <taxon>Ecdysozoa</taxon>
        <taxon>Arthropoda</taxon>
        <taxon>Chelicerata</taxon>
        <taxon>Arachnida</taxon>
        <taxon>Acari</taxon>
        <taxon>Acariformes</taxon>
        <taxon>Sarcoptiformes</taxon>
        <taxon>Astigmata</taxon>
        <taxon>Psoroptidia</taxon>
        <taxon>Analgoidea</taxon>
        <taxon>Pyroglyphidae</taxon>
        <taxon>Pyroglyphinae</taxon>
        <taxon>Euroglyphus</taxon>
    </lineage>
</organism>
<dbReference type="FunFam" id="4.10.320.10:FF:000002">
    <property type="entry name" value="Dihydrolipoamide acetyltransferase component of pyruvate dehydrogenase complex"/>
    <property type="match status" value="1"/>
</dbReference>
<dbReference type="InterPro" id="IPR004167">
    <property type="entry name" value="PSBD"/>
</dbReference>
<dbReference type="PROSITE" id="PS50968">
    <property type="entry name" value="BIOTINYL_LIPOYL"/>
    <property type="match status" value="1"/>
</dbReference>
<dbReference type="Gene3D" id="2.40.50.100">
    <property type="match status" value="1"/>
</dbReference>
<keyword evidence="7" id="KW-0496">Mitochondrion</keyword>
<dbReference type="EMBL" id="MUJZ01069139">
    <property type="protein sequence ID" value="OTF69719.1"/>
    <property type="molecule type" value="Genomic_DNA"/>
</dbReference>
<dbReference type="FunFam" id="2.40.50.100:FF:000013">
    <property type="entry name" value="Dihydrolipoamide acetyltransferase component of pyruvate dehydrogenase complex"/>
    <property type="match status" value="1"/>
</dbReference>
<reference evidence="14 15" key="1">
    <citation type="submission" date="2017-03" db="EMBL/GenBank/DDBJ databases">
        <title>Genome Survey of Euroglyphus maynei.</title>
        <authorList>
            <person name="Arlian L.G."/>
            <person name="Morgan M.S."/>
            <person name="Rider S.D."/>
        </authorList>
    </citation>
    <scope>NUCLEOTIDE SEQUENCE [LARGE SCALE GENOMIC DNA]</scope>
    <source>
        <strain evidence="14">Arlian Lab</strain>
        <tissue evidence="14">Whole body</tissue>
    </source>
</reference>
<accession>A0A1Y3AMP7</accession>
<proteinExistence type="inferred from homology"/>
<evidence type="ECO:0000256" key="3">
    <source>
        <dbReference type="ARBA" id="ARBA00007317"/>
    </source>
</evidence>
<feature type="domain" description="Peripheral subunit-binding (PSBD)" evidence="13">
    <location>
        <begin position="138"/>
        <end position="175"/>
    </location>
</feature>
<dbReference type="InterPro" id="IPR000089">
    <property type="entry name" value="Biotin_lipoyl"/>
</dbReference>
<dbReference type="EC" id="2.3.1.-" evidence="10"/>
<evidence type="ECO:0000256" key="5">
    <source>
        <dbReference type="ARBA" id="ARBA00022823"/>
    </source>
</evidence>
<evidence type="ECO:0000256" key="6">
    <source>
        <dbReference type="ARBA" id="ARBA00022946"/>
    </source>
</evidence>
<evidence type="ECO:0000256" key="7">
    <source>
        <dbReference type="ARBA" id="ARBA00023128"/>
    </source>
</evidence>
<feature type="region of interest" description="Disordered" evidence="11">
    <location>
        <begin position="180"/>
        <end position="206"/>
    </location>
</feature>
<evidence type="ECO:0000313" key="14">
    <source>
        <dbReference type="EMBL" id="OTF69719.1"/>
    </source>
</evidence>
<evidence type="ECO:0000256" key="2">
    <source>
        <dbReference type="ARBA" id="ARBA00004305"/>
    </source>
</evidence>
<evidence type="ECO:0000256" key="4">
    <source>
        <dbReference type="ARBA" id="ARBA00022679"/>
    </source>
</evidence>
<evidence type="ECO:0000256" key="11">
    <source>
        <dbReference type="SAM" id="MobiDB-lite"/>
    </source>
</evidence>
<dbReference type="SUPFAM" id="SSF52777">
    <property type="entry name" value="CoA-dependent acyltransferases"/>
    <property type="match status" value="1"/>
</dbReference>
<dbReference type="InterPro" id="IPR023213">
    <property type="entry name" value="CAT-like_dom_sf"/>
</dbReference>
<feature type="compositionally biased region" description="Low complexity" evidence="11">
    <location>
        <begin position="115"/>
        <end position="126"/>
    </location>
</feature>
<keyword evidence="5 10" id="KW-0450">Lipoyl</keyword>
<dbReference type="InterPro" id="IPR050743">
    <property type="entry name" value="2-oxoacid_DH_E2_comp"/>
</dbReference>
<dbReference type="Gene3D" id="4.10.320.10">
    <property type="entry name" value="E3-binding domain"/>
    <property type="match status" value="1"/>
</dbReference>
<dbReference type="AlphaFoldDB" id="A0A1Y3AMP7"/>
<dbReference type="InterPro" id="IPR003016">
    <property type="entry name" value="2-oxoA_DH_lipoyl-BS"/>
</dbReference>
<evidence type="ECO:0000313" key="15">
    <source>
        <dbReference type="Proteomes" id="UP000194236"/>
    </source>
</evidence>
<dbReference type="Pfam" id="PF02817">
    <property type="entry name" value="E3_binding"/>
    <property type="match status" value="1"/>
</dbReference>
<comment type="similarity">
    <text evidence="3 10">Belongs to the 2-oxoacid dehydrogenase family.</text>
</comment>
<evidence type="ECO:0000259" key="12">
    <source>
        <dbReference type="PROSITE" id="PS50968"/>
    </source>
</evidence>